<feature type="transmembrane region" description="Helical" evidence="1">
    <location>
        <begin position="33"/>
        <end position="57"/>
    </location>
</feature>
<evidence type="ECO:0000256" key="1">
    <source>
        <dbReference type="SAM" id="Phobius"/>
    </source>
</evidence>
<reference evidence="2 3" key="1">
    <citation type="submission" date="2022-08" db="EMBL/GenBank/DDBJ databases">
        <authorList>
            <person name="Li F."/>
        </authorList>
    </citation>
    <scope>NUCLEOTIDE SEQUENCE [LARGE SCALE GENOMIC DNA]</scope>
    <source>
        <strain evidence="2 3">10F1B-8-1</strain>
    </source>
</reference>
<evidence type="ECO:0000313" key="3">
    <source>
        <dbReference type="Proteomes" id="UP001205337"/>
    </source>
</evidence>
<gene>
    <name evidence="2" type="ORF">NUH29_00290</name>
</gene>
<evidence type="ECO:0008006" key="4">
    <source>
        <dbReference type="Google" id="ProtNLM"/>
    </source>
</evidence>
<evidence type="ECO:0000313" key="2">
    <source>
        <dbReference type="EMBL" id="MCS0497989.1"/>
    </source>
</evidence>
<keyword evidence="1" id="KW-0472">Membrane</keyword>
<accession>A0ABT1ZBA6</accession>
<name>A0ABT1ZBA6_9MICO</name>
<sequence>MILGFTVAQLVLACLVGLVCVIAGLAGRKPNDLTVLSVALVELLLLAQLVVAIVAPAVGNAPTGNPLEFWMYLVSALLIPPLAIVWALVERTRWSNVVLGAAAFAVAVMLWRMEQIWTVQLA</sequence>
<keyword evidence="1" id="KW-1133">Transmembrane helix</keyword>
<feature type="transmembrane region" description="Helical" evidence="1">
    <location>
        <begin position="6"/>
        <end position="26"/>
    </location>
</feature>
<comment type="caution">
    <text evidence="2">The sequence shown here is derived from an EMBL/GenBank/DDBJ whole genome shotgun (WGS) entry which is preliminary data.</text>
</comment>
<organism evidence="2 3">
    <name type="scientific">Protaetiibacter mangrovi</name>
    <dbReference type="NCBI Taxonomy" id="2970926"/>
    <lineage>
        <taxon>Bacteria</taxon>
        <taxon>Bacillati</taxon>
        <taxon>Actinomycetota</taxon>
        <taxon>Actinomycetes</taxon>
        <taxon>Micrococcales</taxon>
        <taxon>Microbacteriaceae</taxon>
        <taxon>Protaetiibacter</taxon>
    </lineage>
</organism>
<proteinExistence type="predicted"/>
<keyword evidence="1" id="KW-0812">Transmembrane</keyword>
<protein>
    <recommendedName>
        <fullName evidence="4">Integral membrane protein</fullName>
    </recommendedName>
</protein>
<dbReference type="RefSeq" id="WP_258796867.1">
    <property type="nucleotide sequence ID" value="NZ_JANTHX010000002.1"/>
</dbReference>
<feature type="transmembrane region" description="Helical" evidence="1">
    <location>
        <begin position="69"/>
        <end position="89"/>
    </location>
</feature>
<keyword evidence="3" id="KW-1185">Reference proteome</keyword>
<dbReference type="Proteomes" id="UP001205337">
    <property type="component" value="Unassembled WGS sequence"/>
</dbReference>
<feature type="transmembrane region" description="Helical" evidence="1">
    <location>
        <begin position="96"/>
        <end position="113"/>
    </location>
</feature>
<dbReference type="EMBL" id="JANTHX010000002">
    <property type="protein sequence ID" value="MCS0497989.1"/>
    <property type="molecule type" value="Genomic_DNA"/>
</dbReference>